<proteinExistence type="predicted"/>
<reference evidence="1 2" key="1">
    <citation type="submission" date="2019-02" db="EMBL/GenBank/DDBJ databases">
        <title>Genome sequencing of the rare red list fungi Hericium alpestre (H. flagellum).</title>
        <authorList>
            <person name="Buettner E."/>
            <person name="Kellner H."/>
        </authorList>
    </citation>
    <scope>NUCLEOTIDE SEQUENCE [LARGE SCALE GENOMIC DNA]</scope>
    <source>
        <strain evidence="1 2">DSM 108284</strain>
    </source>
</reference>
<dbReference type="STRING" id="135208.A0A4Y9ZN66"/>
<evidence type="ECO:0000313" key="2">
    <source>
        <dbReference type="Proteomes" id="UP000298061"/>
    </source>
</evidence>
<comment type="caution">
    <text evidence="1">The sequence shown here is derived from an EMBL/GenBank/DDBJ whole genome shotgun (WGS) entry which is preliminary data.</text>
</comment>
<accession>A0A4Y9ZN66</accession>
<dbReference type="AlphaFoldDB" id="A0A4Y9ZN66"/>
<keyword evidence="2" id="KW-1185">Reference proteome</keyword>
<evidence type="ECO:0008006" key="3">
    <source>
        <dbReference type="Google" id="ProtNLM"/>
    </source>
</evidence>
<name>A0A4Y9ZN66_9AGAM</name>
<dbReference type="Proteomes" id="UP000298061">
    <property type="component" value="Unassembled WGS sequence"/>
</dbReference>
<dbReference type="EMBL" id="SFCI01001787">
    <property type="protein sequence ID" value="TFY74958.1"/>
    <property type="molecule type" value="Genomic_DNA"/>
</dbReference>
<sequence length="344" mass="37934">MVAYIRMTYSPMESNQWDYILQSVTEGLNTPAPVGANLLERPKLVHRSQISTPPDSAVGSPEQDRNLVSVSTTFFPGADLDLVPADICLLSSDSVFFYVHSHRLLASSSNNFDAILPSPIPSIQRGEEPKICIVPDDSAVMNILLHTIYNMSAAHYSPPTQSIIGAVESMVKYGIPIKAFIAPSTPLFLLLSAKAVINPIEIYTLAASLDIPELAEVTSTHLLSYSLPSLTDDMAIKMGPVYLKRLFFLHLGRTEAFKRLLLPPPANHTATAACDVEEQQKLTRAWMLATAYLAWEAKPDLNTTVIESALCPLADHLTCEQCKRSLKNRVMELVMQWALIKKTI</sequence>
<dbReference type="OrthoDB" id="3265815at2759"/>
<evidence type="ECO:0000313" key="1">
    <source>
        <dbReference type="EMBL" id="TFY74958.1"/>
    </source>
</evidence>
<organism evidence="1 2">
    <name type="scientific">Hericium alpestre</name>
    <dbReference type="NCBI Taxonomy" id="135208"/>
    <lineage>
        <taxon>Eukaryota</taxon>
        <taxon>Fungi</taxon>
        <taxon>Dikarya</taxon>
        <taxon>Basidiomycota</taxon>
        <taxon>Agaricomycotina</taxon>
        <taxon>Agaricomycetes</taxon>
        <taxon>Russulales</taxon>
        <taxon>Hericiaceae</taxon>
        <taxon>Hericium</taxon>
    </lineage>
</organism>
<gene>
    <name evidence="1" type="ORF">EWM64_g9055</name>
</gene>
<protein>
    <recommendedName>
        <fullName evidence="3">BTB domain-containing protein</fullName>
    </recommendedName>
</protein>